<organism evidence="9 10">
    <name type="scientific">Nocardioides bruguierae</name>
    <dbReference type="NCBI Taxonomy" id="2945102"/>
    <lineage>
        <taxon>Bacteria</taxon>
        <taxon>Bacillati</taxon>
        <taxon>Actinomycetota</taxon>
        <taxon>Actinomycetes</taxon>
        <taxon>Propionibacteriales</taxon>
        <taxon>Nocardioidaceae</taxon>
        <taxon>Nocardioides</taxon>
    </lineage>
</organism>
<dbReference type="GO" id="GO:0006352">
    <property type="term" value="P:DNA-templated transcription initiation"/>
    <property type="evidence" value="ECO:0007669"/>
    <property type="project" value="InterPro"/>
</dbReference>
<keyword evidence="3" id="KW-0731">Sigma factor</keyword>
<proteinExistence type="inferred from homology"/>
<evidence type="ECO:0000256" key="3">
    <source>
        <dbReference type="ARBA" id="ARBA00023082"/>
    </source>
</evidence>
<dbReference type="Proteomes" id="UP001139485">
    <property type="component" value="Unassembled WGS sequence"/>
</dbReference>
<dbReference type="Gene3D" id="1.10.10.10">
    <property type="entry name" value="Winged helix-like DNA-binding domain superfamily/Winged helix DNA-binding domain"/>
    <property type="match status" value="1"/>
</dbReference>
<sequence length="216" mass="23725">MTTRSRDRETTTGPSAQAPAADTVGHAAHDVAAPSAAHSRTRRKASVPFEDFVAARSGALLRTAYLLTHDHALAEDLLQTALAKAWPAWDRIDEPEAYLRRVLVTTFSSWWRRKWNGETPTEVLPETSAPDAHDAAGTRDDLWSAMARLPRRQRAVVVLRYLEDLTEAQTAEALGCSVGTVKSQTSKAFAKLRIDPSLTDHHPTTTTSEQTGEELS</sequence>
<feature type="compositionally biased region" description="Basic and acidic residues" evidence="6">
    <location>
        <begin position="1"/>
        <end position="10"/>
    </location>
</feature>
<dbReference type="EMBL" id="JAMOIL010000009">
    <property type="protein sequence ID" value="MCM0620274.1"/>
    <property type="molecule type" value="Genomic_DNA"/>
</dbReference>
<evidence type="ECO:0000256" key="2">
    <source>
        <dbReference type="ARBA" id="ARBA00023015"/>
    </source>
</evidence>
<comment type="similarity">
    <text evidence="1">Belongs to the sigma-70 factor family. ECF subfamily.</text>
</comment>
<dbReference type="NCBIfam" id="TIGR02983">
    <property type="entry name" value="SigE-fam_strep"/>
    <property type="match status" value="1"/>
</dbReference>
<evidence type="ECO:0000256" key="4">
    <source>
        <dbReference type="ARBA" id="ARBA00023125"/>
    </source>
</evidence>
<dbReference type="InterPro" id="IPR013249">
    <property type="entry name" value="RNA_pol_sigma70_r4_t2"/>
</dbReference>
<keyword evidence="10" id="KW-1185">Reference proteome</keyword>
<dbReference type="NCBIfam" id="TIGR02937">
    <property type="entry name" value="sigma70-ECF"/>
    <property type="match status" value="1"/>
</dbReference>
<evidence type="ECO:0000256" key="5">
    <source>
        <dbReference type="ARBA" id="ARBA00023163"/>
    </source>
</evidence>
<protein>
    <submittedName>
        <fullName evidence="9">SigE family RNA polymerase sigma factor</fullName>
    </submittedName>
</protein>
<dbReference type="InterPro" id="IPR014284">
    <property type="entry name" value="RNA_pol_sigma-70_dom"/>
</dbReference>
<keyword evidence="4" id="KW-0238">DNA-binding</keyword>
<feature type="region of interest" description="Disordered" evidence="6">
    <location>
        <begin position="1"/>
        <end position="24"/>
    </location>
</feature>
<dbReference type="Pfam" id="PF04542">
    <property type="entry name" value="Sigma70_r2"/>
    <property type="match status" value="1"/>
</dbReference>
<comment type="caution">
    <text evidence="9">The sequence shown here is derived from an EMBL/GenBank/DDBJ whole genome shotgun (WGS) entry which is preliminary data.</text>
</comment>
<keyword evidence="5" id="KW-0804">Transcription</keyword>
<dbReference type="CDD" id="cd06171">
    <property type="entry name" value="Sigma70_r4"/>
    <property type="match status" value="1"/>
</dbReference>
<dbReference type="Pfam" id="PF08281">
    <property type="entry name" value="Sigma70_r4_2"/>
    <property type="match status" value="1"/>
</dbReference>
<evidence type="ECO:0000259" key="7">
    <source>
        <dbReference type="Pfam" id="PF04542"/>
    </source>
</evidence>
<dbReference type="Gene3D" id="1.10.1740.10">
    <property type="match status" value="1"/>
</dbReference>
<accession>A0A9X2IFC4</accession>
<dbReference type="RefSeq" id="WP_250826941.1">
    <property type="nucleotide sequence ID" value="NZ_JAMOIL010000009.1"/>
</dbReference>
<feature type="domain" description="RNA polymerase sigma-70 region 2" evidence="7">
    <location>
        <begin position="57"/>
        <end position="115"/>
    </location>
</feature>
<dbReference type="GO" id="GO:0016987">
    <property type="term" value="F:sigma factor activity"/>
    <property type="evidence" value="ECO:0007669"/>
    <property type="project" value="UniProtKB-KW"/>
</dbReference>
<dbReference type="PANTHER" id="PTHR43133:SF50">
    <property type="entry name" value="ECF RNA POLYMERASE SIGMA FACTOR SIGM"/>
    <property type="match status" value="1"/>
</dbReference>
<evidence type="ECO:0000313" key="10">
    <source>
        <dbReference type="Proteomes" id="UP001139485"/>
    </source>
</evidence>
<dbReference type="InterPro" id="IPR039425">
    <property type="entry name" value="RNA_pol_sigma-70-like"/>
</dbReference>
<feature type="domain" description="RNA polymerase sigma factor 70 region 4 type 2" evidence="8">
    <location>
        <begin position="140"/>
        <end position="192"/>
    </location>
</feature>
<evidence type="ECO:0000256" key="1">
    <source>
        <dbReference type="ARBA" id="ARBA00010641"/>
    </source>
</evidence>
<reference evidence="9" key="1">
    <citation type="submission" date="2022-05" db="EMBL/GenBank/DDBJ databases">
        <authorList>
            <person name="Tuo L."/>
        </authorList>
    </citation>
    <scope>NUCLEOTIDE SEQUENCE</scope>
    <source>
        <strain evidence="9">BSK12Z-4</strain>
    </source>
</reference>
<dbReference type="InterPro" id="IPR007627">
    <property type="entry name" value="RNA_pol_sigma70_r2"/>
</dbReference>
<evidence type="ECO:0000256" key="6">
    <source>
        <dbReference type="SAM" id="MobiDB-lite"/>
    </source>
</evidence>
<evidence type="ECO:0000313" key="9">
    <source>
        <dbReference type="EMBL" id="MCM0620274.1"/>
    </source>
</evidence>
<dbReference type="AlphaFoldDB" id="A0A9X2IFC4"/>
<evidence type="ECO:0000259" key="8">
    <source>
        <dbReference type="Pfam" id="PF08281"/>
    </source>
</evidence>
<keyword evidence="2" id="KW-0805">Transcription regulation</keyword>
<gene>
    <name evidence="9" type="ORF">M8330_08190</name>
</gene>
<dbReference type="PANTHER" id="PTHR43133">
    <property type="entry name" value="RNA POLYMERASE ECF-TYPE SIGMA FACTO"/>
    <property type="match status" value="1"/>
</dbReference>
<feature type="region of interest" description="Disordered" evidence="6">
    <location>
        <begin position="193"/>
        <end position="216"/>
    </location>
</feature>
<name>A0A9X2IFC4_9ACTN</name>
<dbReference type="GO" id="GO:0003677">
    <property type="term" value="F:DNA binding"/>
    <property type="evidence" value="ECO:0007669"/>
    <property type="project" value="UniProtKB-KW"/>
</dbReference>
<dbReference type="InterPro" id="IPR036388">
    <property type="entry name" value="WH-like_DNA-bd_sf"/>
</dbReference>
<dbReference type="InterPro" id="IPR013325">
    <property type="entry name" value="RNA_pol_sigma_r2"/>
</dbReference>
<dbReference type="SUPFAM" id="SSF88946">
    <property type="entry name" value="Sigma2 domain of RNA polymerase sigma factors"/>
    <property type="match status" value="1"/>
</dbReference>
<dbReference type="InterPro" id="IPR014325">
    <property type="entry name" value="RNA_pol_sigma-E_actinobac"/>
</dbReference>
<feature type="compositionally biased region" description="Basic and acidic residues" evidence="6">
    <location>
        <begin position="193"/>
        <end position="203"/>
    </location>
</feature>
<dbReference type="InterPro" id="IPR013324">
    <property type="entry name" value="RNA_pol_sigma_r3/r4-like"/>
</dbReference>
<dbReference type="SUPFAM" id="SSF88659">
    <property type="entry name" value="Sigma3 and sigma4 domains of RNA polymerase sigma factors"/>
    <property type="match status" value="1"/>
</dbReference>